<feature type="transmembrane region" description="Helical" evidence="1">
    <location>
        <begin position="56"/>
        <end position="76"/>
    </location>
</feature>
<accession>A0A0B8NY04</accession>
<feature type="transmembrane region" description="Helical" evidence="1">
    <location>
        <begin position="131"/>
        <end position="153"/>
    </location>
</feature>
<keyword evidence="1" id="KW-0812">Transmembrane</keyword>
<dbReference type="InterPro" id="IPR025424">
    <property type="entry name" value="YrhK_domain"/>
</dbReference>
<feature type="transmembrane region" description="Helical" evidence="1">
    <location>
        <begin position="97"/>
        <end position="119"/>
    </location>
</feature>
<reference evidence="3 4" key="1">
    <citation type="submission" date="2015-01" db="EMBL/GenBank/DDBJ databases">
        <title>Vibrio sp. C1 JCM 19231 whole genome shotgun sequence.</title>
        <authorList>
            <person name="Sawabe T."/>
            <person name="Meirelles P."/>
            <person name="Feng G."/>
            <person name="Sayaka M."/>
            <person name="Hattori M."/>
            <person name="Ohkuma M."/>
        </authorList>
    </citation>
    <scope>NUCLEOTIDE SEQUENCE [LARGE SCALE GENOMIC DNA]</scope>
    <source>
        <strain evidence="4">JCM 19231</strain>
    </source>
</reference>
<keyword evidence="1" id="KW-1133">Transmembrane helix</keyword>
<name>A0A0B8NY04_9VIBR</name>
<dbReference type="EMBL" id="BBRZ01000016">
    <property type="protein sequence ID" value="GAM55604.1"/>
    <property type="molecule type" value="Genomic_DNA"/>
</dbReference>
<evidence type="ECO:0000313" key="4">
    <source>
        <dbReference type="Proteomes" id="UP000031671"/>
    </source>
</evidence>
<proteinExistence type="predicted"/>
<sequence>MPHVFSNRRRLLNLTSSSKELSAQFRWETINAIAYKLGGVLFVAGSYFFFPAQAEHAYIGSWLFLCASLVYLVVNAHQMLEIRRYWRRCKSHSLDEVLEYVAGLSYLLGTLSFVFGRIAGFFGAEHILISTWLFIIGSALFIAGASVNVFLIIKAESIQLLQLMNLLNHLHCRFGSIRHCFYSLSVVFESPNDHRLILNFLAWQYMIGSLLFARWDI</sequence>
<keyword evidence="1" id="KW-0472">Membrane</keyword>
<evidence type="ECO:0000256" key="1">
    <source>
        <dbReference type="SAM" id="Phobius"/>
    </source>
</evidence>
<gene>
    <name evidence="3" type="ORF">JCM19231_2956</name>
</gene>
<comment type="caution">
    <text evidence="3">The sequence shown here is derived from an EMBL/GenBank/DDBJ whole genome shotgun (WGS) entry which is preliminary data.</text>
</comment>
<dbReference type="AlphaFoldDB" id="A0A0B8NY04"/>
<evidence type="ECO:0000313" key="3">
    <source>
        <dbReference type="EMBL" id="GAM55604.1"/>
    </source>
</evidence>
<keyword evidence="4" id="KW-1185">Reference proteome</keyword>
<organism evidence="3 4">
    <name type="scientific">Vibrio ishigakensis</name>
    <dbReference type="NCBI Taxonomy" id="1481914"/>
    <lineage>
        <taxon>Bacteria</taxon>
        <taxon>Pseudomonadati</taxon>
        <taxon>Pseudomonadota</taxon>
        <taxon>Gammaproteobacteria</taxon>
        <taxon>Vibrionales</taxon>
        <taxon>Vibrionaceae</taxon>
        <taxon>Vibrio</taxon>
    </lineage>
</organism>
<protein>
    <recommendedName>
        <fullName evidence="2">YrhK domain-containing protein</fullName>
    </recommendedName>
</protein>
<dbReference type="Pfam" id="PF14145">
    <property type="entry name" value="YrhK"/>
    <property type="match status" value="1"/>
</dbReference>
<feature type="domain" description="YrhK" evidence="2">
    <location>
        <begin position="26"/>
        <end position="78"/>
    </location>
</feature>
<feature type="transmembrane region" description="Helical" evidence="1">
    <location>
        <begin position="33"/>
        <end position="50"/>
    </location>
</feature>
<dbReference type="Proteomes" id="UP000031671">
    <property type="component" value="Unassembled WGS sequence"/>
</dbReference>
<evidence type="ECO:0000259" key="2">
    <source>
        <dbReference type="Pfam" id="PF14145"/>
    </source>
</evidence>
<reference evidence="3 4" key="2">
    <citation type="submission" date="2015-01" db="EMBL/GenBank/DDBJ databases">
        <authorList>
            <consortium name="NBRP consortium"/>
            <person name="Sawabe T."/>
            <person name="Meirelles P."/>
            <person name="Feng G."/>
            <person name="Sayaka M."/>
            <person name="Hattori M."/>
            <person name="Ohkuma M."/>
        </authorList>
    </citation>
    <scope>NUCLEOTIDE SEQUENCE [LARGE SCALE GENOMIC DNA]</scope>
    <source>
        <strain evidence="4">JCM 19231</strain>
    </source>
</reference>